<reference evidence="1 2" key="1">
    <citation type="submission" date="2019-08" db="EMBL/GenBank/DDBJ databases">
        <title>Parahaliea maris sp. nov., isolated from the surface seawater.</title>
        <authorList>
            <person name="Liu Y."/>
        </authorList>
    </citation>
    <scope>NUCLEOTIDE SEQUENCE [LARGE SCALE GENOMIC DNA]</scope>
    <source>
        <strain evidence="1 2">HSLHS9</strain>
    </source>
</reference>
<name>A0A5C8ZYR4_9GAMM</name>
<accession>A0A5C8ZYR4</accession>
<evidence type="ECO:0000313" key="2">
    <source>
        <dbReference type="Proteomes" id="UP000321039"/>
    </source>
</evidence>
<gene>
    <name evidence="1" type="ORF">FV139_08725</name>
</gene>
<dbReference type="RefSeq" id="WP_148068059.1">
    <property type="nucleotide sequence ID" value="NZ_VRZA01000003.1"/>
</dbReference>
<comment type="caution">
    <text evidence="1">The sequence shown here is derived from an EMBL/GenBank/DDBJ whole genome shotgun (WGS) entry which is preliminary data.</text>
</comment>
<organism evidence="1 2">
    <name type="scientific">Parahaliea maris</name>
    <dbReference type="NCBI Taxonomy" id="2716870"/>
    <lineage>
        <taxon>Bacteria</taxon>
        <taxon>Pseudomonadati</taxon>
        <taxon>Pseudomonadota</taxon>
        <taxon>Gammaproteobacteria</taxon>
        <taxon>Cellvibrionales</taxon>
        <taxon>Halieaceae</taxon>
        <taxon>Parahaliea</taxon>
    </lineage>
</organism>
<sequence>MSEFQLTHTALVGARINSFRPYGYNSREELTMCRVVPEMPGDRPGGTQGSLKTLLAEQLPLWIHNIITDPDFPQRDRLIMPLRRFEGEMRDNKNDEVISSVLRHGFRSLQLDPLDLPRTMPMRQRCAMVVHVRVWQEAYSRLCGEVVDILAANSEQLGRWCEFARLPEHAAVG</sequence>
<dbReference type="EMBL" id="VRZA01000003">
    <property type="protein sequence ID" value="TXS93715.1"/>
    <property type="molecule type" value="Genomic_DNA"/>
</dbReference>
<evidence type="ECO:0000313" key="1">
    <source>
        <dbReference type="EMBL" id="TXS93715.1"/>
    </source>
</evidence>
<keyword evidence="2" id="KW-1185">Reference proteome</keyword>
<protein>
    <submittedName>
        <fullName evidence="1">Uncharacterized protein</fullName>
    </submittedName>
</protein>
<dbReference type="AlphaFoldDB" id="A0A5C8ZYR4"/>
<proteinExistence type="predicted"/>
<dbReference type="Proteomes" id="UP000321039">
    <property type="component" value="Unassembled WGS sequence"/>
</dbReference>